<name>A0ABR1B0Y4_POLSC</name>
<dbReference type="EMBL" id="JAWJWF010000005">
    <property type="protein sequence ID" value="KAK6632324.1"/>
    <property type="molecule type" value="Genomic_DNA"/>
</dbReference>
<feature type="region of interest" description="Disordered" evidence="2">
    <location>
        <begin position="1"/>
        <end position="106"/>
    </location>
</feature>
<evidence type="ECO:0000313" key="4">
    <source>
        <dbReference type="EMBL" id="KAK6632324.1"/>
    </source>
</evidence>
<feature type="coiled-coil region" evidence="1">
    <location>
        <begin position="307"/>
        <end position="334"/>
    </location>
</feature>
<proteinExistence type="predicted"/>
<feature type="compositionally biased region" description="Polar residues" evidence="2">
    <location>
        <begin position="84"/>
        <end position="106"/>
    </location>
</feature>
<evidence type="ECO:0000313" key="5">
    <source>
        <dbReference type="Proteomes" id="UP001359485"/>
    </source>
</evidence>
<keyword evidence="3" id="KW-0812">Transmembrane</keyword>
<evidence type="ECO:0000256" key="3">
    <source>
        <dbReference type="SAM" id="Phobius"/>
    </source>
</evidence>
<feature type="compositionally biased region" description="Polar residues" evidence="2">
    <location>
        <begin position="1"/>
        <end position="15"/>
    </location>
</feature>
<accession>A0ABR1B0Y4</accession>
<protein>
    <recommendedName>
        <fullName evidence="6">Transmembrane protein 268</fullName>
    </recommendedName>
</protein>
<dbReference type="Pfam" id="PF14800">
    <property type="entry name" value="DUF4481"/>
    <property type="match status" value="1"/>
</dbReference>
<keyword evidence="1" id="KW-0175">Coiled coil</keyword>
<feature type="compositionally biased region" description="Polar residues" evidence="2">
    <location>
        <begin position="26"/>
        <end position="48"/>
    </location>
</feature>
<dbReference type="InterPro" id="IPR028054">
    <property type="entry name" value="DUF4481"/>
</dbReference>
<reference evidence="4 5" key="1">
    <citation type="submission" date="2023-09" db="EMBL/GenBank/DDBJ databases">
        <title>Genomes of two closely related lineages of the louse Polyplax serrata with different host specificities.</title>
        <authorList>
            <person name="Martinu J."/>
            <person name="Tarabai H."/>
            <person name="Stefka J."/>
            <person name="Hypsa V."/>
        </authorList>
    </citation>
    <scope>NUCLEOTIDE SEQUENCE [LARGE SCALE GENOMIC DNA]</scope>
    <source>
        <strain evidence="4">98ZLc_SE</strain>
    </source>
</reference>
<gene>
    <name evidence="4" type="ORF">RUM44_007365</name>
</gene>
<keyword evidence="3" id="KW-0472">Membrane</keyword>
<evidence type="ECO:0000256" key="1">
    <source>
        <dbReference type="SAM" id="Coils"/>
    </source>
</evidence>
<feature type="transmembrane region" description="Helical" evidence="3">
    <location>
        <begin position="235"/>
        <end position="255"/>
    </location>
</feature>
<evidence type="ECO:0008006" key="6">
    <source>
        <dbReference type="Google" id="ProtNLM"/>
    </source>
</evidence>
<organism evidence="4 5">
    <name type="scientific">Polyplax serrata</name>
    <name type="common">Common mouse louse</name>
    <dbReference type="NCBI Taxonomy" id="468196"/>
    <lineage>
        <taxon>Eukaryota</taxon>
        <taxon>Metazoa</taxon>
        <taxon>Ecdysozoa</taxon>
        <taxon>Arthropoda</taxon>
        <taxon>Hexapoda</taxon>
        <taxon>Insecta</taxon>
        <taxon>Pterygota</taxon>
        <taxon>Neoptera</taxon>
        <taxon>Paraneoptera</taxon>
        <taxon>Psocodea</taxon>
        <taxon>Troctomorpha</taxon>
        <taxon>Phthiraptera</taxon>
        <taxon>Anoplura</taxon>
        <taxon>Polyplacidae</taxon>
        <taxon>Polyplax</taxon>
    </lineage>
</organism>
<keyword evidence="3" id="KW-1133">Transmembrane helix</keyword>
<feature type="transmembrane region" description="Helical" evidence="3">
    <location>
        <begin position="209"/>
        <end position="229"/>
    </location>
</feature>
<feature type="compositionally biased region" description="Basic and acidic residues" evidence="2">
    <location>
        <begin position="52"/>
        <end position="66"/>
    </location>
</feature>
<comment type="caution">
    <text evidence="4">The sequence shown here is derived from an EMBL/GenBank/DDBJ whole genome shotgun (WGS) entry which is preliminary data.</text>
</comment>
<evidence type="ECO:0000256" key="2">
    <source>
        <dbReference type="SAM" id="MobiDB-lite"/>
    </source>
</evidence>
<dbReference type="PANTHER" id="PTHR31193">
    <property type="entry name" value="TRANSMEMBRANE PROTEIN C9ORF91"/>
    <property type="match status" value="1"/>
</dbReference>
<sequence length="503" mass="57342">MAAQEASSPENSKTKTWVKFEEDGSETNLEASQQSSASMLNAESTQINLDKAISEEESSRKEEEKSAAVITPESVHINVGRPSVNRSIQLEPQNNSNGGSILSDPKSTLKSVDLRETNGRSNSLASGGLANVGNAVIRQGFANGDIIVTLLPVNTKWPWITPAQFRPELVPEELMAQGLTLTVEDYVHVMELLTNDLRFNLYNICYKRILVLWIFTAFMVLLGLLFSGITGLTLFGLGVMWLILNAAAIFLCMWIKIKLNHNLERCLGQVNKHLLKHKIILGLDDRGKISCHKVNLCFIYFDITDCIKKLQEVLEREEKEGRNFNRELTREERRSRLQFQQRLDIEDGDIIIQGANTTRVPRKQLKSRFGVECARIDLMLALAECVLYGFEQAQIFFFVLQVLHCVNKRIRWDINQVVEVRNLVGKGEQVLTRYLQRWSKDFLRRRLDWTVDEAGGNPVDPRHLASALCPCQYVEEYLRNKPHSDRRAFCPCFNSWLSERGLD</sequence>
<dbReference type="Proteomes" id="UP001359485">
    <property type="component" value="Unassembled WGS sequence"/>
</dbReference>
<keyword evidence="5" id="KW-1185">Reference proteome</keyword>
<dbReference type="PANTHER" id="PTHR31193:SF1">
    <property type="entry name" value="TRANSMEMBRANE PROTEIN 268"/>
    <property type="match status" value="1"/>
</dbReference>